<dbReference type="EMBL" id="CP108090">
    <property type="protein sequence ID" value="WUQ15168.1"/>
    <property type="molecule type" value="Genomic_DNA"/>
</dbReference>
<protein>
    <submittedName>
        <fullName evidence="1">Uncharacterized protein</fullName>
    </submittedName>
</protein>
<sequence length="49" mass="5405">MSSVEEFRIEVRGWLRAHPTGEFAALARTDGALALIAERILGLPQEVRA</sequence>
<gene>
    <name evidence="1" type="ORF">OG517_29275</name>
</gene>
<evidence type="ECO:0000313" key="1">
    <source>
        <dbReference type="EMBL" id="WUQ15168.1"/>
    </source>
</evidence>
<dbReference type="Proteomes" id="UP001432039">
    <property type="component" value="Chromosome"/>
</dbReference>
<evidence type="ECO:0000313" key="2">
    <source>
        <dbReference type="Proteomes" id="UP001432039"/>
    </source>
</evidence>
<name>A0ABZ1TH33_STRVG</name>
<dbReference type="RefSeq" id="WP_328963735.1">
    <property type="nucleotide sequence ID" value="NZ_CP108090.1"/>
</dbReference>
<proteinExistence type="predicted"/>
<organism evidence="1 2">
    <name type="scientific">Streptomyces virginiae</name>
    <name type="common">Streptomyces cinnamonensis</name>
    <dbReference type="NCBI Taxonomy" id="1961"/>
    <lineage>
        <taxon>Bacteria</taxon>
        <taxon>Bacillati</taxon>
        <taxon>Actinomycetota</taxon>
        <taxon>Actinomycetes</taxon>
        <taxon>Kitasatosporales</taxon>
        <taxon>Streptomycetaceae</taxon>
        <taxon>Streptomyces</taxon>
    </lineage>
</organism>
<keyword evidence="2" id="KW-1185">Reference proteome</keyword>
<reference evidence="1" key="1">
    <citation type="submission" date="2022-10" db="EMBL/GenBank/DDBJ databases">
        <title>The complete genomes of actinobacterial strains from the NBC collection.</title>
        <authorList>
            <person name="Joergensen T.S."/>
            <person name="Alvarez Arevalo M."/>
            <person name="Sterndorff E.B."/>
            <person name="Faurdal D."/>
            <person name="Vuksanovic O."/>
            <person name="Mourched A.-S."/>
            <person name="Charusanti P."/>
            <person name="Shaw S."/>
            <person name="Blin K."/>
            <person name="Weber T."/>
        </authorList>
    </citation>
    <scope>NUCLEOTIDE SEQUENCE</scope>
    <source>
        <strain evidence="1">NBC_00248</strain>
    </source>
</reference>
<accession>A0ABZ1TH33</accession>